<reference evidence="1" key="2">
    <citation type="journal article" date="2023" name="Commun. Biol.">
        <title>Intrasexual cuticular hydrocarbon dimorphism in a wasp sheds light on hydrocarbon biosynthesis genes in Hymenoptera.</title>
        <authorList>
            <person name="Moris V.C."/>
            <person name="Podsiadlowski L."/>
            <person name="Martin S."/>
            <person name="Oeyen J.P."/>
            <person name="Donath A."/>
            <person name="Petersen M."/>
            <person name="Wilbrandt J."/>
            <person name="Misof B."/>
            <person name="Liedtke D."/>
            <person name="Thamm M."/>
            <person name="Scheiner R."/>
            <person name="Schmitt T."/>
            <person name="Niehuis O."/>
        </authorList>
    </citation>
    <scope>NUCLEOTIDE SEQUENCE</scope>
    <source>
        <strain evidence="1">GBR_01_08_01A</strain>
    </source>
</reference>
<reference evidence="1" key="1">
    <citation type="submission" date="2021-08" db="EMBL/GenBank/DDBJ databases">
        <authorList>
            <person name="Misof B."/>
            <person name="Oliver O."/>
            <person name="Podsiadlowski L."/>
            <person name="Donath A."/>
            <person name="Peters R."/>
            <person name="Mayer C."/>
            <person name="Rust J."/>
            <person name="Gunkel S."/>
            <person name="Lesny P."/>
            <person name="Martin S."/>
            <person name="Oeyen J.P."/>
            <person name="Petersen M."/>
            <person name="Panagiotis P."/>
            <person name="Wilbrandt J."/>
            <person name="Tanja T."/>
        </authorList>
    </citation>
    <scope>NUCLEOTIDE SEQUENCE</scope>
    <source>
        <strain evidence="1">GBR_01_08_01A</strain>
        <tissue evidence="1">Thorax + abdomen</tissue>
    </source>
</reference>
<gene>
    <name evidence="1" type="ORF">KPH14_001572</name>
</gene>
<evidence type="ECO:0000313" key="2">
    <source>
        <dbReference type="Proteomes" id="UP001258017"/>
    </source>
</evidence>
<name>A0AAD9RZ82_9HYME</name>
<accession>A0AAD9RZ82</accession>
<dbReference type="EMBL" id="JAIFRP010000002">
    <property type="protein sequence ID" value="KAK2588672.1"/>
    <property type="molecule type" value="Genomic_DNA"/>
</dbReference>
<dbReference type="Proteomes" id="UP001258017">
    <property type="component" value="Unassembled WGS sequence"/>
</dbReference>
<comment type="caution">
    <text evidence="1">The sequence shown here is derived from an EMBL/GenBank/DDBJ whole genome shotgun (WGS) entry which is preliminary data.</text>
</comment>
<keyword evidence="2" id="KW-1185">Reference proteome</keyword>
<organism evidence="1 2">
    <name type="scientific">Odynerus spinipes</name>
    <dbReference type="NCBI Taxonomy" id="1348599"/>
    <lineage>
        <taxon>Eukaryota</taxon>
        <taxon>Metazoa</taxon>
        <taxon>Ecdysozoa</taxon>
        <taxon>Arthropoda</taxon>
        <taxon>Hexapoda</taxon>
        <taxon>Insecta</taxon>
        <taxon>Pterygota</taxon>
        <taxon>Neoptera</taxon>
        <taxon>Endopterygota</taxon>
        <taxon>Hymenoptera</taxon>
        <taxon>Apocrita</taxon>
        <taxon>Aculeata</taxon>
        <taxon>Vespoidea</taxon>
        <taxon>Vespidae</taxon>
        <taxon>Eumeninae</taxon>
        <taxon>Odynerus</taxon>
    </lineage>
</organism>
<proteinExistence type="predicted"/>
<dbReference type="AlphaFoldDB" id="A0AAD9RZ82"/>
<evidence type="ECO:0000313" key="1">
    <source>
        <dbReference type="EMBL" id="KAK2588672.1"/>
    </source>
</evidence>
<sequence>MEALVHDLTLALEESSNSANVRRRWGIRRRARSTGNILTVHFYKAYRGSLPRLSFYKQNINAQEVKLHSHHR</sequence>
<protein>
    <submittedName>
        <fullName evidence="1">Uncharacterized protein</fullName>
    </submittedName>
</protein>